<reference evidence="2 3" key="1">
    <citation type="submission" date="2014-12" db="EMBL/GenBank/DDBJ databases">
        <title>Genome assembly of Enhygromyxa salina DSM 15201.</title>
        <authorList>
            <person name="Sharma G."/>
            <person name="Subramanian S."/>
        </authorList>
    </citation>
    <scope>NUCLEOTIDE SEQUENCE [LARGE SCALE GENOMIC DNA]</scope>
    <source>
        <strain evidence="2 3">DSM 15201</strain>
    </source>
</reference>
<accession>A0A0C1ZUM7</accession>
<feature type="coiled-coil region" evidence="1">
    <location>
        <begin position="57"/>
        <end position="84"/>
    </location>
</feature>
<organism evidence="2 3">
    <name type="scientific">Enhygromyxa salina</name>
    <dbReference type="NCBI Taxonomy" id="215803"/>
    <lineage>
        <taxon>Bacteria</taxon>
        <taxon>Pseudomonadati</taxon>
        <taxon>Myxococcota</taxon>
        <taxon>Polyangia</taxon>
        <taxon>Nannocystales</taxon>
        <taxon>Nannocystaceae</taxon>
        <taxon>Enhygromyxa</taxon>
    </lineage>
</organism>
<dbReference type="Proteomes" id="UP000031599">
    <property type="component" value="Unassembled WGS sequence"/>
</dbReference>
<name>A0A0C1ZUM7_9BACT</name>
<gene>
    <name evidence="2" type="ORF">DB30_06324</name>
</gene>
<dbReference type="AlphaFoldDB" id="A0A0C1ZUM7"/>
<proteinExistence type="predicted"/>
<dbReference type="EMBL" id="JMCC02000066">
    <property type="protein sequence ID" value="KIG14738.1"/>
    <property type="molecule type" value="Genomic_DNA"/>
</dbReference>
<evidence type="ECO:0000256" key="1">
    <source>
        <dbReference type="SAM" id="Coils"/>
    </source>
</evidence>
<keyword evidence="1" id="KW-0175">Coiled coil</keyword>
<sequence>MGVPTSQAARMRIPIDGEQGLLDRLDFAQGAVMFAPAHQTRAEPSGPELVRSLLEIISALRSALAEADRDLDGAQRRVDGVNRSLIRLVVGAPPSPKPEDAAQRYEFGAGQIPLFTQPRWWTRLFV</sequence>
<protein>
    <submittedName>
        <fullName evidence="2">Uncharacterized protein</fullName>
    </submittedName>
</protein>
<evidence type="ECO:0000313" key="2">
    <source>
        <dbReference type="EMBL" id="KIG14738.1"/>
    </source>
</evidence>
<comment type="caution">
    <text evidence="2">The sequence shown here is derived from an EMBL/GenBank/DDBJ whole genome shotgun (WGS) entry which is preliminary data.</text>
</comment>
<evidence type="ECO:0000313" key="3">
    <source>
        <dbReference type="Proteomes" id="UP000031599"/>
    </source>
</evidence>